<comment type="caution">
    <text evidence="2">The sequence shown here is derived from an EMBL/GenBank/DDBJ whole genome shotgun (WGS) entry which is preliminary data.</text>
</comment>
<keyword evidence="3" id="KW-1185">Reference proteome</keyword>
<dbReference type="GO" id="GO:0008023">
    <property type="term" value="C:transcription elongation factor complex"/>
    <property type="evidence" value="ECO:0007669"/>
    <property type="project" value="InterPro"/>
</dbReference>
<evidence type="ECO:0000313" key="3">
    <source>
        <dbReference type="Proteomes" id="UP001151699"/>
    </source>
</evidence>
<dbReference type="Pfam" id="PF10390">
    <property type="entry name" value="ELL"/>
    <property type="match status" value="1"/>
</dbReference>
<protein>
    <recommendedName>
        <fullName evidence="1">RNA polymerase II elongation factor ELL N-terminal domain-containing protein</fullName>
    </recommendedName>
</protein>
<dbReference type="Proteomes" id="UP001151699">
    <property type="component" value="Chromosome A"/>
</dbReference>
<accession>A0A9Q0NB03</accession>
<dbReference type="OrthoDB" id="6284217at2759"/>
<name>A0A9Q0NB03_9DIPT</name>
<proteinExistence type="predicted"/>
<dbReference type="InterPro" id="IPR019464">
    <property type="entry name" value="ELL_N"/>
</dbReference>
<reference evidence="2" key="1">
    <citation type="submission" date="2022-07" db="EMBL/GenBank/DDBJ databases">
        <authorList>
            <person name="Trinca V."/>
            <person name="Uliana J.V.C."/>
            <person name="Torres T.T."/>
            <person name="Ward R.J."/>
            <person name="Monesi N."/>
        </authorList>
    </citation>
    <scope>NUCLEOTIDE SEQUENCE</scope>
    <source>
        <strain evidence="2">HSMRA1968</strain>
        <tissue evidence="2">Whole embryos</tissue>
    </source>
</reference>
<evidence type="ECO:0000313" key="2">
    <source>
        <dbReference type="EMBL" id="KAJ6646753.1"/>
    </source>
</evidence>
<dbReference type="EMBL" id="WJQU01000001">
    <property type="protein sequence ID" value="KAJ6646753.1"/>
    <property type="molecule type" value="Genomic_DNA"/>
</dbReference>
<dbReference type="GO" id="GO:0006368">
    <property type="term" value="P:transcription elongation by RNA polymerase II"/>
    <property type="evidence" value="ECO:0007669"/>
    <property type="project" value="InterPro"/>
</dbReference>
<gene>
    <name evidence="2" type="ORF">Bhyg_01967</name>
</gene>
<dbReference type="AlphaFoldDB" id="A0A9Q0NB03"/>
<feature type="domain" description="RNA polymerase II elongation factor ELL N-terminal" evidence="1">
    <location>
        <begin position="5"/>
        <end position="32"/>
    </location>
</feature>
<evidence type="ECO:0000259" key="1">
    <source>
        <dbReference type="Pfam" id="PF10390"/>
    </source>
</evidence>
<sequence length="68" mass="7691">MSNINNDNKEVIFVKLTDSAYRAIEDYQKNQHLQCAVCPSSIKRTPDTLKTALKEINRCSGYSEVAIL</sequence>
<organism evidence="2 3">
    <name type="scientific">Pseudolycoriella hygida</name>
    <dbReference type="NCBI Taxonomy" id="35572"/>
    <lineage>
        <taxon>Eukaryota</taxon>
        <taxon>Metazoa</taxon>
        <taxon>Ecdysozoa</taxon>
        <taxon>Arthropoda</taxon>
        <taxon>Hexapoda</taxon>
        <taxon>Insecta</taxon>
        <taxon>Pterygota</taxon>
        <taxon>Neoptera</taxon>
        <taxon>Endopterygota</taxon>
        <taxon>Diptera</taxon>
        <taxon>Nematocera</taxon>
        <taxon>Sciaroidea</taxon>
        <taxon>Sciaridae</taxon>
        <taxon>Pseudolycoriella</taxon>
    </lineage>
</organism>